<dbReference type="Proteomes" id="UP001521116">
    <property type="component" value="Unassembled WGS sequence"/>
</dbReference>
<protein>
    <recommendedName>
        <fullName evidence="10">Pectate lyase</fullName>
        <ecNumber evidence="10">4.2.2.2</ecNumber>
    </recommendedName>
</protein>
<keyword evidence="5 10" id="KW-0964">Secreted</keyword>
<keyword evidence="7 10" id="KW-0106">Calcium</keyword>
<comment type="cofactor">
    <cofactor evidence="2 10">
        <name>Ca(2+)</name>
        <dbReference type="ChEBI" id="CHEBI:29108"/>
    </cofactor>
</comment>
<comment type="similarity">
    <text evidence="4 10">Belongs to the polysaccharide lyase 3 family.</text>
</comment>
<keyword evidence="12" id="KW-1185">Reference proteome</keyword>
<dbReference type="PANTHER" id="PTHR33407:SF9">
    <property type="entry name" value="PECTATE LYASE F-RELATED"/>
    <property type="match status" value="1"/>
</dbReference>
<dbReference type="InterPro" id="IPR004898">
    <property type="entry name" value="Pectate_lyase_PlyH/PlyE-like"/>
</dbReference>
<evidence type="ECO:0000256" key="10">
    <source>
        <dbReference type="RuleBase" id="RU367009"/>
    </source>
</evidence>
<evidence type="ECO:0000313" key="11">
    <source>
        <dbReference type="EMBL" id="KAL1617418.1"/>
    </source>
</evidence>
<dbReference type="InterPro" id="IPR012334">
    <property type="entry name" value="Pectin_lyas_fold"/>
</dbReference>
<evidence type="ECO:0000256" key="6">
    <source>
        <dbReference type="ARBA" id="ARBA00022729"/>
    </source>
</evidence>
<gene>
    <name evidence="11" type="ORF">SLS56_010996</name>
</gene>
<dbReference type="InterPro" id="IPR011050">
    <property type="entry name" value="Pectin_lyase_fold/virulence"/>
</dbReference>
<evidence type="ECO:0000256" key="2">
    <source>
        <dbReference type="ARBA" id="ARBA00001913"/>
    </source>
</evidence>
<proteinExistence type="inferred from homology"/>
<comment type="subcellular location">
    <subcellularLocation>
        <location evidence="3 10">Secreted</location>
    </subcellularLocation>
</comment>
<comment type="caution">
    <text evidence="11">The sequence shown here is derived from an EMBL/GenBank/DDBJ whole genome shotgun (WGS) entry which is preliminary data.</text>
</comment>
<reference evidence="11 12" key="1">
    <citation type="submission" date="2024-02" db="EMBL/GenBank/DDBJ databases">
        <title>De novo assembly and annotation of 12 fungi associated with fruit tree decline syndrome in Ontario, Canada.</title>
        <authorList>
            <person name="Sulman M."/>
            <person name="Ellouze W."/>
            <person name="Ilyukhin E."/>
        </authorList>
    </citation>
    <scope>NUCLEOTIDE SEQUENCE [LARGE SCALE GENOMIC DNA]</scope>
    <source>
        <strain evidence="11 12">M1-105</strain>
    </source>
</reference>
<evidence type="ECO:0000256" key="9">
    <source>
        <dbReference type="ARBA" id="ARBA00025679"/>
    </source>
</evidence>
<sequence length="246" mass="25715">MKYTLLAVNMAVVAFAQQNLIGIPAGVRAPTLQTNQTIDFFDGGMKEYGRGKACTSDKDQGGDQAVFIIKNGGTLQNAIIGADAFEGVHCLGACTIKNVWFKDVCEDAITLRGNGPYLIEGGGAQHAKDKVIQHNGRGTVTIKNYKVGAVGKLYRSCGNCSKNGATRNVVVDGVSALGSGTTSDLVGINSNYGDVATISRACGTVKDVCQEFIGIEKDGNKESPKRDPPIGACKGPQGLLKTLPAC</sequence>
<evidence type="ECO:0000256" key="4">
    <source>
        <dbReference type="ARBA" id="ARBA00006463"/>
    </source>
</evidence>
<evidence type="ECO:0000256" key="8">
    <source>
        <dbReference type="ARBA" id="ARBA00023239"/>
    </source>
</evidence>
<dbReference type="Pfam" id="PF03211">
    <property type="entry name" value="Pectate_lyase"/>
    <property type="match status" value="1"/>
</dbReference>
<organism evidence="11 12">
    <name type="scientific">Neofusicoccum ribis</name>
    <dbReference type="NCBI Taxonomy" id="45134"/>
    <lineage>
        <taxon>Eukaryota</taxon>
        <taxon>Fungi</taxon>
        <taxon>Dikarya</taxon>
        <taxon>Ascomycota</taxon>
        <taxon>Pezizomycotina</taxon>
        <taxon>Dothideomycetes</taxon>
        <taxon>Dothideomycetes incertae sedis</taxon>
        <taxon>Botryosphaeriales</taxon>
        <taxon>Botryosphaeriaceae</taxon>
        <taxon>Neofusicoccum</taxon>
    </lineage>
</organism>
<dbReference type="SUPFAM" id="SSF51126">
    <property type="entry name" value="Pectin lyase-like"/>
    <property type="match status" value="1"/>
</dbReference>
<evidence type="ECO:0000313" key="12">
    <source>
        <dbReference type="Proteomes" id="UP001521116"/>
    </source>
</evidence>
<dbReference type="EMBL" id="JAJVDC020000232">
    <property type="protein sequence ID" value="KAL1617418.1"/>
    <property type="molecule type" value="Genomic_DNA"/>
</dbReference>
<comment type="catalytic activity">
    <reaction evidence="1 10">
        <text>Eliminative cleavage of (1-&gt;4)-alpha-D-galacturonan to give oligosaccharides with 4-deoxy-alpha-D-galact-4-enuronosyl groups at their non-reducing ends.</text>
        <dbReference type="EC" id="4.2.2.2"/>
    </reaction>
</comment>
<name>A0ABR3SCW9_9PEZI</name>
<evidence type="ECO:0000256" key="3">
    <source>
        <dbReference type="ARBA" id="ARBA00004613"/>
    </source>
</evidence>
<dbReference type="PANTHER" id="PTHR33407">
    <property type="entry name" value="PECTATE LYASE F-RELATED"/>
    <property type="match status" value="1"/>
</dbReference>
<dbReference type="Gene3D" id="2.160.20.10">
    <property type="entry name" value="Single-stranded right-handed beta-helix, Pectin lyase-like"/>
    <property type="match status" value="1"/>
</dbReference>
<feature type="signal peptide" evidence="10">
    <location>
        <begin position="1"/>
        <end position="16"/>
    </location>
</feature>
<evidence type="ECO:0000256" key="5">
    <source>
        <dbReference type="ARBA" id="ARBA00022525"/>
    </source>
</evidence>
<evidence type="ECO:0000256" key="1">
    <source>
        <dbReference type="ARBA" id="ARBA00000695"/>
    </source>
</evidence>
<evidence type="ECO:0000256" key="7">
    <source>
        <dbReference type="ARBA" id="ARBA00022837"/>
    </source>
</evidence>
<keyword evidence="6 10" id="KW-0732">Signal</keyword>
<feature type="chain" id="PRO_5044995271" description="Pectate lyase" evidence="10">
    <location>
        <begin position="17"/>
        <end position="246"/>
    </location>
</feature>
<dbReference type="EC" id="4.2.2.2" evidence="10"/>
<accession>A0ABR3SCW9</accession>
<comment type="function">
    <text evidence="9 10">Pectinolytic enzyme consist of four classes of enzymes: pectin lyase, polygalacturonase, pectin methylesterase and rhamnogalacturonase. Among pectinolytic enzymes, pectin lyase is the most important in depolymerization of pectin, since it cleaves internal glycosidic bonds of highly methylated pectins. Favors pectate, the anion, over pectin, the methyl ester.</text>
</comment>
<keyword evidence="8 10" id="KW-0456">Lyase</keyword>